<evidence type="ECO:0000313" key="3">
    <source>
        <dbReference type="Proteomes" id="UP000468735"/>
    </source>
</evidence>
<dbReference type="AlphaFoldDB" id="A0A6H9YG65"/>
<accession>A0A6H9YG65</accession>
<proteinExistence type="predicted"/>
<protein>
    <submittedName>
        <fullName evidence="2">Uncharacterized protein</fullName>
    </submittedName>
</protein>
<evidence type="ECO:0000256" key="1">
    <source>
        <dbReference type="SAM" id="MobiDB-lite"/>
    </source>
</evidence>
<sequence>MNIVSPFLWSQGGAACPWGDEIDQIVHTGHQHGDHQTDAARQHQPAGVRGPEIAGPGHARQGGGDQERVAEQMVFAQRRGGRSAEAAA</sequence>
<gene>
    <name evidence="2" type="ORF">F8566_43870</name>
</gene>
<feature type="compositionally biased region" description="Basic and acidic residues" evidence="1">
    <location>
        <begin position="31"/>
        <end position="41"/>
    </location>
</feature>
<feature type="region of interest" description="Disordered" evidence="1">
    <location>
        <begin position="29"/>
        <end position="70"/>
    </location>
</feature>
<keyword evidence="3" id="KW-1185">Reference proteome</keyword>
<evidence type="ECO:0000313" key="2">
    <source>
        <dbReference type="EMBL" id="KAB2340856.1"/>
    </source>
</evidence>
<comment type="caution">
    <text evidence="2">The sequence shown here is derived from an EMBL/GenBank/DDBJ whole genome shotgun (WGS) entry which is preliminary data.</text>
</comment>
<reference evidence="2 3" key="1">
    <citation type="submission" date="2019-09" db="EMBL/GenBank/DDBJ databases">
        <title>Actinomadura physcomitrii sp. nov., a novel actinomycete isolated from moss [Physcomitrium sphaericum (Ludw) Fuernr].</title>
        <authorList>
            <person name="Zhuang X."/>
            <person name="Liu C."/>
        </authorList>
    </citation>
    <scope>NUCLEOTIDE SEQUENCE [LARGE SCALE GENOMIC DNA]</scope>
    <source>
        <strain evidence="2 3">HMC1</strain>
    </source>
</reference>
<organism evidence="2 3">
    <name type="scientific">Actinomadura rudentiformis</name>
    <dbReference type="NCBI Taxonomy" id="359158"/>
    <lineage>
        <taxon>Bacteria</taxon>
        <taxon>Bacillati</taxon>
        <taxon>Actinomycetota</taxon>
        <taxon>Actinomycetes</taxon>
        <taxon>Streptosporangiales</taxon>
        <taxon>Thermomonosporaceae</taxon>
        <taxon>Actinomadura</taxon>
    </lineage>
</organism>
<name>A0A6H9YG65_9ACTN</name>
<dbReference type="EMBL" id="WBMT01000028">
    <property type="protein sequence ID" value="KAB2340856.1"/>
    <property type="molecule type" value="Genomic_DNA"/>
</dbReference>
<dbReference type="Proteomes" id="UP000468735">
    <property type="component" value="Unassembled WGS sequence"/>
</dbReference>